<dbReference type="PIRSF" id="PIRSF015582">
    <property type="entry name" value="Cit_lyase_B"/>
    <property type="match status" value="1"/>
</dbReference>
<organism evidence="7 8">
    <name type="scientific">Pseudonocardia endophytica</name>
    <dbReference type="NCBI Taxonomy" id="401976"/>
    <lineage>
        <taxon>Bacteria</taxon>
        <taxon>Bacillati</taxon>
        <taxon>Actinomycetota</taxon>
        <taxon>Actinomycetes</taxon>
        <taxon>Pseudonocardiales</taxon>
        <taxon>Pseudonocardiaceae</taxon>
        <taxon>Pseudonocardia</taxon>
    </lineage>
</organism>
<evidence type="ECO:0000313" key="7">
    <source>
        <dbReference type="EMBL" id="TCK25752.1"/>
    </source>
</evidence>
<evidence type="ECO:0000259" key="6">
    <source>
        <dbReference type="Pfam" id="PF03328"/>
    </source>
</evidence>
<dbReference type="Pfam" id="PF03328">
    <property type="entry name" value="HpcH_HpaI"/>
    <property type="match status" value="1"/>
</dbReference>
<gene>
    <name evidence="7" type="ORF">EV378_1574</name>
</gene>
<accession>A0A4R1I6N4</accession>
<evidence type="ECO:0000256" key="1">
    <source>
        <dbReference type="ARBA" id="ARBA00001946"/>
    </source>
</evidence>
<dbReference type="SUPFAM" id="SSF51621">
    <property type="entry name" value="Phosphoenolpyruvate/pyruvate domain"/>
    <property type="match status" value="1"/>
</dbReference>
<dbReference type="OrthoDB" id="5172636at2"/>
<dbReference type="Gene3D" id="3.20.20.60">
    <property type="entry name" value="Phosphoenolpyruvate-binding domains"/>
    <property type="match status" value="1"/>
</dbReference>
<keyword evidence="8" id="KW-1185">Reference proteome</keyword>
<dbReference type="InterPro" id="IPR015813">
    <property type="entry name" value="Pyrv/PenolPyrv_kinase-like_dom"/>
</dbReference>
<feature type="binding site" evidence="5">
    <location>
        <position position="131"/>
    </location>
    <ligand>
        <name>Mg(2+)</name>
        <dbReference type="ChEBI" id="CHEBI:18420"/>
    </ligand>
</feature>
<dbReference type="EMBL" id="SMFZ01000001">
    <property type="protein sequence ID" value="TCK25752.1"/>
    <property type="molecule type" value="Genomic_DNA"/>
</dbReference>
<dbReference type="AlphaFoldDB" id="A0A4R1I6N4"/>
<name>A0A4R1I6N4_PSEEN</name>
<evidence type="ECO:0000256" key="2">
    <source>
        <dbReference type="ARBA" id="ARBA00022723"/>
    </source>
</evidence>
<dbReference type="PANTHER" id="PTHR32308:SF0">
    <property type="entry name" value="HPCH_HPAI ALDOLASE_CITRATE LYASE DOMAIN-CONTAINING PROTEIN"/>
    <property type="match status" value="1"/>
</dbReference>
<sequence>MKPYRSMLFVPGHKPSWADKAVASGTDAVILDLEDSVPATEKADARKTVRETIGRLRSDGVRADVWVRPNPYTAPEFAADVEEIVVPGLAGLFLPKVFDAEEIVRIDAVLSHVEAREGLPDRGIGLIVSFETAVSMARCEEIAVASPRVSGLLGATGPGADVGRELGFEFTPEGLESLYLRSRIVLASRAAGLHHPVTGVWQDIKDVDGFRRFATDARRLGYRGMVCIHPSHVALSHEVFTPSAETVAYSRRLIEAFREAEAAGSAAVDFEGQHVDIAHVKTAEGIIALADAIGLDTDS</sequence>
<protein>
    <submittedName>
        <fullName evidence="7">Citrate lyase subunit beta/citryl-CoA lyase</fullName>
    </submittedName>
</protein>
<dbReference type="Proteomes" id="UP000295560">
    <property type="component" value="Unassembled WGS sequence"/>
</dbReference>
<dbReference type="InterPro" id="IPR011206">
    <property type="entry name" value="Citrate_lyase_beta/mcl1/mcl2"/>
</dbReference>
<feature type="binding site" evidence="5">
    <location>
        <position position="161"/>
    </location>
    <ligand>
        <name>Mg(2+)</name>
        <dbReference type="ChEBI" id="CHEBI:18420"/>
    </ligand>
</feature>
<evidence type="ECO:0000256" key="4">
    <source>
        <dbReference type="PIRSR" id="PIRSR015582-1"/>
    </source>
</evidence>
<evidence type="ECO:0000256" key="5">
    <source>
        <dbReference type="PIRSR" id="PIRSR015582-2"/>
    </source>
</evidence>
<evidence type="ECO:0000256" key="3">
    <source>
        <dbReference type="ARBA" id="ARBA00022842"/>
    </source>
</evidence>
<keyword evidence="3 5" id="KW-0460">Magnesium</keyword>
<dbReference type="GO" id="GO:0000287">
    <property type="term" value="F:magnesium ion binding"/>
    <property type="evidence" value="ECO:0007669"/>
    <property type="project" value="TreeGrafter"/>
</dbReference>
<keyword evidence="2 5" id="KW-0479">Metal-binding</keyword>
<keyword evidence="7" id="KW-0456">Lyase</keyword>
<feature type="binding site" evidence="4">
    <location>
        <position position="68"/>
    </location>
    <ligand>
        <name>substrate</name>
    </ligand>
</feature>
<feature type="domain" description="HpcH/HpaI aldolase/citrate lyase" evidence="6">
    <location>
        <begin position="5"/>
        <end position="230"/>
    </location>
</feature>
<proteinExistence type="predicted"/>
<dbReference type="RefSeq" id="WP_132422208.1">
    <property type="nucleotide sequence ID" value="NZ_SMFZ01000001.1"/>
</dbReference>
<dbReference type="InterPro" id="IPR040442">
    <property type="entry name" value="Pyrv_kinase-like_dom_sf"/>
</dbReference>
<evidence type="ECO:0000313" key="8">
    <source>
        <dbReference type="Proteomes" id="UP000295560"/>
    </source>
</evidence>
<dbReference type="InterPro" id="IPR005000">
    <property type="entry name" value="Aldolase/citrate-lyase_domain"/>
</dbReference>
<feature type="binding site" evidence="4">
    <location>
        <position position="131"/>
    </location>
    <ligand>
        <name>substrate</name>
    </ligand>
</feature>
<dbReference type="GO" id="GO:0006107">
    <property type="term" value="P:oxaloacetate metabolic process"/>
    <property type="evidence" value="ECO:0007669"/>
    <property type="project" value="TreeGrafter"/>
</dbReference>
<comment type="cofactor">
    <cofactor evidence="1">
        <name>Mg(2+)</name>
        <dbReference type="ChEBI" id="CHEBI:18420"/>
    </cofactor>
</comment>
<comment type="caution">
    <text evidence="7">The sequence shown here is derived from an EMBL/GenBank/DDBJ whole genome shotgun (WGS) entry which is preliminary data.</text>
</comment>
<dbReference type="PANTHER" id="PTHR32308">
    <property type="entry name" value="LYASE BETA SUBUNIT, PUTATIVE (AFU_ORTHOLOGUE AFUA_4G13030)-RELATED"/>
    <property type="match status" value="1"/>
</dbReference>
<reference evidence="7 8" key="1">
    <citation type="submission" date="2019-03" db="EMBL/GenBank/DDBJ databases">
        <title>Sequencing the genomes of 1000 actinobacteria strains.</title>
        <authorList>
            <person name="Klenk H.-P."/>
        </authorList>
    </citation>
    <scope>NUCLEOTIDE SEQUENCE [LARGE SCALE GENOMIC DNA]</scope>
    <source>
        <strain evidence="7 8">DSM 44969</strain>
    </source>
</reference>
<dbReference type="GO" id="GO:0016829">
    <property type="term" value="F:lyase activity"/>
    <property type="evidence" value="ECO:0007669"/>
    <property type="project" value="UniProtKB-KW"/>
</dbReference>